<dbReference type="Proteomes" id="UP000694845">
    <property type="component" value="Unplaced"/>
</dbReference>
<evidence type="ECO:0000313" key="4">
    <source>
        <dbReference type="RefSeq" id="XP_022108723.1"/>
    </source>
</evidence>
<dbReference type="CDD" id="cd00051">
    <property type="entry name" value="EFh"/>
    <property type="match status" value="1"/>
</dbReference>
<accession>A0A8B7ZT15</accession>
<dbReference type="GO" id="GO:0005509">
    <property type="term" value="F:calcium ion binding"/>
    <property type="evidence" value="ECO:0007669"/>
    <property type="project" value="InterPro"/>
</dbReference>
<organism evidence="3 4">
    <name type="scientific">Acanthaster planci</name>
    <name type="common">Crown-of-thorns starfish</name>
    <dbReference type="NCBI Taxonomy" id="133434"/>
    <lineage>
        <taxon>Eukaryota</taxon>
        <taxon>Metazoa</taxon>
        <taxon>Echinodermata</taxon>
        <taxon>Eleutherozoa</taxon>
        <taxon>Asterozoa</taxon>
        <taxon>Asteroidea</taxon>
        <taxon>Valvatacea</taxon>
        <taxon>Valvatida</taxon>
        <taxon>Acanthasteridae</taxon>
        <taxon>Acanthaster</taxon>
    </lineage>
</organism>
<dbReference type="PROSITE" id="PS50222">
    <property type="entry name" value="EF_HAND_2"/>
    <property type="match status" value="1"/>
</dbReference>
<dbReference type="GeneID" id="110988994"/>
<sequence length="321" mass="36555">MSVERAQIPVMMHATAITCLICLFPVCASSIPVDEDYSSSSSDYQSSADYLPLLPAEVFALNDKNGNGFITQKEYRKANPGMTDIKSKLIFDNFDWDKDGRISLSEFTSRVQHDDPKPQGNCIASIMRTCSSEFIDAVRKWGNKQGDVMCHCLPIYRDCIRSERATCTMVSQKDREEEEVLNEQVDGLLRRFKRALCQDMSPRVRPSVTAFISNTPASSRSVSEPRGVRQVRSIKREFKRFKSRSRRQNCIVSTMKPCNNVFIAALQAQGEDPCHSLVKYRHCVHKSTRRCSDPNLSHIQRAVKFLAKQHRRVKICAKYGK</sequence>
<protein>
    <submittedName>
        <fullName evidence="4">Uncharacterized protein LOC110988994 isoform X1</fullName>
    </submittedName>
</protein>
<dbReference type="AlphaFoldDB" id="A0A8B7ZT15"/>
<gene>
    <name evidence="4" type="primary">LOC110988994</name>
</gene>
<dbReference type="InterPro" id="IPR011992">
    <property type="entry name" value="EF-hand-dom_pair"/>
</dbReference>
<evidence type="ECO:0000313" key="3">
    <source>
        <dbReference type="Proteomes" id="UP000694845"/>
    </source>
</evidence>
<proteinExistence type="predicted"/>
<dbReference type="OMA" id="QGDAMCH"/>
<feature type="domain" description="EF-hand" evidence="2">
    <location>
        <begin position="82"/>
        <end position="117"/>
    </location>
</feature>
<keyword evidence="3" id="KW-1185">Reference proteome</keyword>
<dbReference type="SUPFAM" id="SSF47473">
    <property type="entry name" value="EF-hand"/>
    <property type="match status" value="1"/>
</dbReference>
<dbReference type="InterPro" id="IPR002048">
    <property type="entry name" value="EF_hand_dom"/>
</dbReference>
<dbReference type="KEGG" id="aplc:110988994"/>
<dbReference type="OrthoDB" id="427950at2759"/>
<reference evidence="4" key="1">
    <citation type="submission" date="2025-08" db="UniProtKB">
        <authorList>
            <consortium name="RefSeq"/>
        </authorList>
    </citation>
    <scope>IDENTIFICATION</scope>
</reference>
<keyword evidence="1" id="KW-0732">Signal</keyword>
<dbReference type="RefSeq" id="XP_022108723.1">
    <property type="nucleotide sequence ID" value="XM_022253031.1"/>
</dbReference>
<name>A0A8B7ZT15_ACAPL</name>
<feature type="signal peptide" evidence="1">
    <location>
        <begin position="1"/>
        <end position="28"/>
    </location>
</feature>
<evidence type="ECO:0000256" key="1">
    <source>
        <dbReference type="SAM" id="SignalP"/>
    </source>
</evidence>
<evidence type="ECO:0000259" key="2">
    <source>
        <dbReference type="PROSITE" id="PS50222"/>
    </source>
</evidence>
<dbReference type="Gene3D" id="1.10.238.10">
    <property type="entry name" value="EF-hand"/>
    <property type="match status" value="1"/>
</dbReference>
<dbReference type="Pfam" id="PF13499">
    <property type="entry name" value="EF-hand_7"/>
    <property type="match status" value="1"/>
</dbReference>
<feature type="chain" id="PRO_5034327549" evidence="1">
    <location>
        <begin position="29"/>
        <end position="321"/>
    </location>
</feature>